<feature type="transmembrane region" description="Helical" evidence="9">
    <location>
        <begin position="285"/>
        <end position="306"/>
    </location>
</feature>
<dbReference type="InterPro" id="IPR003663">
    <property type="entry name" value="Sugar/inositol_transpt"/>
</dbReference>
<dbReference type="PROSITE" id="PS50850">
    <property type="entry name" value="MFS"/>
    <property type="match status" value="1"/>
</dbReference>
<evidence type="ECO:0000256" key="7">
    <source>
        <dbReference type="RuleBase" id="RU003346"/>
    </source>
</evidence>
<dbReference type="AlphaFoldDB" id="W2RY10"/>
<sequence>MGRSKGRETSIKDNWKCVSICLAMALANCQYGYDTATIGGFQGKPNILCWTECFLKVFGYPDPERPIGYNIGTKPQQLITSFLNVGTIIGVLLTGPFAHFFGRKVGVWTACLVSCTACAIQIGTSNLAGLYAGRLLIGASNGFFITFANTYTAEASPAHLRGFIVSFFGIWVSVGSLLGTIADNYSKSLDSKLSYQIPLATIFAIPVMLSILIFFIPESPRWLLVHDRPEDARKSLLRLRGNSMSPELIEEEFVEMKRGIDEEKELGSSVSLLDLFRGPDLRRTLLCFGVILSHASSGIWLVIAYGTFFFQMAGVDNAFQASILSTAASFAGVLVGLYFVHKWIGRRFSMCLGSLGAGLCMLAVAISYHVAPNTKPAGKSLVAFIMIYGFVYNGFSGTLSWPVTTEVVSSRLRVMSIGFGTAINYFFSWLVSYTAPYFINKTELNWGPRYAYIWAGSNFATFLFFFFFLPEMKGRSLEELDELFQNRVSVKDFSKYQCVSSQRAREIVEQQIHGDEAHSKDGEVEVEHHEDAAGKV</sequence>
<dbReference type="SUPFAM" id="SSF103473">
    <property type="entry name" value="MFS general substrate transporter"/>
    <property type="match status" value="1"/>
</dbReference>
<evidence type="ECO:0000256" key="9">
    <source>
        <dbReference type="SAM" id="Phobius"/>
    </source>
</evidence>
<feature type="transmembrane region" description="Helical" evidence="9">
    <location>
        <begin position="78"/>
        <end position="98"/>
    </location>
</feature>
<keyword evidence="6 9" id="KW-0472">Membrane</keyword>
<dbReference type="InterPro" id="IPR005829">
    <property type="entry name" value="Sugar_transporter_CS"/>
</dbReference>
<protein>
    <recommendedName>
        <fullName evidence="10">Major facilitator superfamily (MFS) profile domain-containing protein</fullName>
    </recommendedName>
</protein>
<evidence type="ECO:0000313" key="12">
    <source>
        <dbReference type="Proteomes" id="UP000030752"/>
    </source>
</evidence>
<dbReference type="InterPro" id="IPR050360">
    <property type="entry name" value="MFS_Sugar_Transporters"/>
</dbReference>
<dbReference type="HOGENOM" id="CLU_001265_30_1_1"/>
<feature type="transmembrane region" description="Helical" evidence="9">
    <location>
        <begin position="193"/>
        <end position="216"/>
    </location>
</feature>
<proteinExistence type="inferred from homology"/>
<keyword evidence="12" id="KW-1185">Reference proteome</keyword>
<dbReference type="GeneID" id="19970645"/>
<dbReference type="Proteomes" id="UP000030752">
    <property type="component" value="Unassembled WGS sequence"/>
</dbReference>
<evidence type="ECO:0000256" key="3">
    <source>
        <dbReference type="ARBA" id="ARBA00022448"/>
    </source>
</evidence>
<feature type="transmembrane region" description="Helical" evidence="9">
    <location>
        <begin position="318"/>
        <end position="340"/>
    </location>
</feature>
<keyword evidence="5 9" id="KW-1133">Transmembrane helix</keyword>
<evidence type="ECO:0000259" key="10">
    <source>
        <dbReference type="PROSITE" id="PS50850"/>
    </source>
</evidence>
<feature type="transmembrane region" description="Helical" evidence="9">
    <location>
        <begin position="416"/>
        <end position="439"/>
    </location>
</feature>
<name>W2RY10_CYPE1</name>
<feature type="transmembrane region" description="Helical" evidence="9">
    <location>
        <begin position="451"/>
        <end position="469"/>
    </location>
</feature>
<feature type="transmembrane region" description="Helical" evidence="9">
    <location>
        <begin position="377"/>
        <end position="395"/>
    </location>
</feature>
<evidence type="ECO:0000256" key="1">
    <source>
        <dbReference type="ARBA" id="ARBA00004141"/>
    </source>
</evidence>
<dbReference type="RefSeq" id="XP_008715880.1">
    <property type="nucleotide sequence ID" value="XM_008717658.1"/>
</dbReference>
<dbReference type="InParanoid" id="W2RY10"/>
<feature type="transmembrane region" description="Helical" evidence="9">
    <location>
        <begin position="128"/>
        <end position="148"/>
    </location>
</feature>
<dbReference type="VEuPathDB" id="FungiDB:HMPREF1541_03306"/>
<evidence type="ECO:0000256" key="4">
    <source>
        <dbReference type="ARBA" id="ARBA00022692"/>
    </source>
</evidence>
<dbReference type="InterPro" id="IPR020846">
    <property type="entry name" value="MFS_dom"/>
</dbReference>
<dbReference type="EMBL" id="KB822719">
    <property type="protein sequence ID" value="ETN41371.1"/>
    <property type="molecule type" value="Genomic_DNA"/>
</dbReference>
<keyword evidence="3 7" id="KW-0813">Transport</keyword>
<dbReference type="OrthoDB" id="6133115at2759"/>
<dbReference type="PANTHER" id="PTHR48022">
    <property type="entry name" value="PLASTIDIC GLUCOSE TRANSPORTER 4"/>
    <property type="match status" value="1"/>
</dbReference>
<organism evidence="11 12">
    <name type="scientific">Cyphellophora europaea (strain CBS 101466)</name>
    <name type="common">Phialophora europaea</name>
    <dbReference type="NCBI Taxonomy" id="1220924"/>
    <lineage>
        <taxon>Eukaryota</taxon>
        <taxon>Fungi</taxon>
        <taxon>Dikarya</taxon>
        <taxon>Ascomycota</taxon>
        <taxon>Pezizomycotina</taxon>
        <taxon>Eurotiomycetes</taxon>
        <taxon>Chaetothyriomycetidae</taxon>
        <taxon>Chaetothyriales</taxon>
        <taxon>Cyphellophoraceae</taxon>
        <taxon>Cyphellophora</taxon>
    </lineage>
</organism>
<keyword evidence="4 9" id="KW-0812">Transmembrane</keyword>
<evidence type="ECO:0000256" key="2">
    <source>
        <dbReference type="ARBA" id="ARBA00010992"/>
    </source>
</evidence>
<dbReference type="FunFam" id="1.20.1250.20:FF:000078">
    <property type="entry name" value="MFS maltose transporter, putative"/>
    <property type="match status" value="1"/>
</dbReference>
<dbReference type="Gene3D" id="1.20.1250.20">
    <property type="entry name" value="MFS general substrate transporter like domains"/>
    <property type="match status" value="1"/>
</dbReference>
<comment type="similarity">
    <text evidence="2 7">Belongs to the major facilitator superfamily. Sugar transporter (TC 2.A.1.1) family.</text>
</comment>
<accession>W2RY10</accession>
<feature type="transmembrane region" description="Helical" evidence="9">
    <location>
        <begin position="160"/>
        <end position="181"/>
    </location>
</feature>
<dbReference type="GO" id="GO:0005351">
    <property type="term" value="F:carbohydrate:proton symporter activity"/>
    <property type="evidence" value="ECO:0007669"/>
    <property type="project" value="TreeGrafter"/>
</dbReference>
<dbReference type="PROSITE" id="PS00217">
    <property type="entry name" value="SUGAR_TRANSPORT_2"/>
    <property type="match status" value="1"/>
</dbReference>
<comment type="subcellular location">
    <subcellularLocation>
        <location evidence="1">Membrane</location>
        <topology evidence="1">Multi-pass membrane protein</topology>
    </subcellularLocation>
</comment>
<evidence type="ECO:0000313" key="11">
    <source>
        <dbReference type="EMBL" id="ETN41371.1"/>
    </source>
</evidence>
<dbReference type="eggNOG" id="KOG0254">
    <property type="taxonomic scope" value="Eukaryota"/>
</dbReference>
<evidence type="ECO:0000256" key="6">
    <source>
        <dbReference type="ARBA" id="ARBA00023136"/>
    </source>
</evidence>
<dbReference type="PANTHER" id="PTHR48022:SF10">
    <property type="entry name" value="MAJOR FACILITATOR SUPERFAMILY (MFS) PROFILE DOMAIN-CONTAINING PROTEIN"/>
    <property type="match status" value="1"/>
</dbReference>
<dbReference type="NCBIfam" id="TIGR00879">
    <property type="entry name" value="SP"/>
    <property type="match status" value="1"/>
</dbReference>
<dbReference type="InterPro" id="IPR036259">
    <property type="entry name" value="MFS_trans_sf"/>
</dbReference>
<reference evidence="11 12" key="1">
    <citation type="submission" date="2013-03" db="EMBL/GenBank/DDBJ databases">
        <title>The Genome Sequence of Phialophora europaea CBS 101466.</title>
        <authorList>
            <consortium name="The Broad Institute Genomics Platform"/>
            <person name="Cuomo C."/>
            <person name="de Hoog S."/>
            <person name="Gorbushina A."/>
            <person name="Walker B."/>
            <person name="Young S.K."/>
            <person name="Zeng Q."/>
            <person name="Gargeya S."/>
            <person name="Fitzgerald M."/>
            <person name="Haas B."/>
            <person name="Abouelleil A."/>
            <person name="Allen A.W."/>
            <person name="Alvarado L."/>
            <person name="Arachchi H.M."/>
            <person name="Berlin A.M."/>
            <person name="Chapman S.B."/>
            <person name="Gainer-Dewar J."/>
            <person name="Goldberg J."/>
            <person name="Griggs A."/>
            <person name="Gujja S."/>
            <person name="Hansen M."/>
            <person name="Howarth C."/>
            <person name="Imamovic A."/>
            <person name="Ireland A."/>
            <person name="Larimer J."/>
            <person name="McCowan C."/>
            <person name="Murphy C."/>
            <person name="Pearson M."/>
            <person name="Poon T.W."/>
            <person name="Priest M."/>
            <person name="Roberts A."/>
            <person name="Saif S."/>
            <person name="Shea T."/>
            <person name="Sisk P."/>
            <person name="Sykes S."/>
            <person name="Wortman J."/>
            <person name="Nusbaum C."/>
            <person name="Birren B."/>
        </authorList>
    </citation>
    <scope>NUCLEOTIDE SEQUENCE [LARGE SCALE GENOMIC DNA]</scope>
    <source>
        <strain evidence="11 12">CBS 101466</strain>
    </source>
</reference>
<dbReference type="InterPro" id="IPR005828">
    <property type="entry name" value="MFS_sugar_transport-like"/>
</dbReference>
<feature type="region of interest" description="Disordered" evidence="8">
    <location>
        <begin position="516"/>
        <end position="536"/>
    </location>
</feature>
<gene>
    <name evidence="11" type="ORF">HMPREF1541_03306</name>
</gene>
<feature type="domain" description="Major facilitator superfamily (MFS) profile" evidence="10">
    <location>
        <begin position="20"/>
        <end position="473"/>
    </location>
</feature>
<feature type="transmembrane region" description="Helical" evidence="9">
    <location>
        <begin position="352"/>
        <end position="371"/>
    </location>
</feature>
<dbReference type="GO" id="GO:0016020">
    <property type="term" value="C:membrane"/>
    <property type="evidence" value="ECO:0007669"/>
    <property type="project" value="UniProtKB-SubCell"/>
</dbReference>
<evidence type="ECO:0000256" key="8">
    <source>
        <dbReference type="SAM" id="MobiDB-lite"/>
    </source>
</evidence>
<dbReference type="Pfam" id="PF00083">
    <property type="entry name" value="Sugar_tr"/>
    <property type="match status" value="1"/>
</dbReference>
<evidence type="ECO:0000256" key="5">
    <source>
        <dbReference type="ARBA" id="ARBA00022989"/>
    </source>
</evidence>